<dbReference type="RefSeq" id="WP_348757743.1">
    <property type="nucleotide sequence ID" value="NZ_OZ026884.1"/>
</dbReference>
<dbReference type="InterPro" id="IPR050063">
    <property type="entry name" value="Ribosomal_protein_uL29"/>
</dbReference>
<dbReference type="InterPro" id="IPR036049">
    <property type="entry name" value="Ribosomal_uL29_sf"/>
</dbReference>
<dbReference type="Pfam" id="PF00831">
    <property type="entry name" value="Ribosomal_L29"/>
    <property type="match status" value="1"/>
</dbReference>
<evidence type="ECO:0000256" key="1">
    <source>
        <dbReference type="ARBA" id="ARBA00009254"/>
    </source>
</evidence>
<dbReference type="SUPFAM" id="SSF46561">
    <property type="entry name" value="Ribosomal protein L29 (L29p)"/>
    <property type="match status" value="1"/>
</dbReference>
<dbReference type="InterPro" id="IPR001854">
    <property type="entry name" value="Ribosomal_uL29"/>
</dbReference>
<accession>A0ABM9NKQ2</accession>
<gene>
    <name evidence="5 6" type="primary">rpmC</name>
    <name evidence="6" type="ORF">MECH1_V1_2442</name>
</gene>
<proteinExistence type="inferred from homology"/>
<reference evidence="6 7" key="1">
    <citation type="submission" date="2024-04" db="EMBL/GenBank/DDBJ databases">
        <authorList>
            <person name="Cremers G."/>
        </authorList>
    </citation>
    <scope>NUCLEOTIDE SEQUENCE [LARGE SCALE GENOMIC DNA]</scope>
    <source>
        <strain evidence="6">MeCH1-AG</strain>
    </source>
</reference>
<evidence type="ECO:0000256" key="2">
    <source>
        <dbReference type="ARBA" id="ARBA00022980"/>
    </source>
</evidence>
<organism evidence="6 7">
    <name type="scientific">Candidatus Methylocalor cossyra</name>
    <dbReference type="NCBI Taxonomy" id="3108543"/>
    <lineage>
        <taxon>Bacteria</taxon>
        <taxon>Pseudomonadati</taxon>
        <taxon>Pseudomonadota</taxon>
        <taxon>Gammaproteobacteria</taxon>
        <taxon>Methylococcales</taxon>
        <taxon>Methylococcaceae</taxon>
        <taxon>Candidatus Methylocalor</taxon>
    </lineage>
</organism>
<evidence type="ECO:0000256" key="3">
    <source>
        <dbReference type="ARBA" id="ARBA00023274"/>
    </source>
</evidence>
<dbReference type="HAMAP" id="MF_00374">
    <property type="entry name" value="Ribosomal_uL29"/>
    <property type="match status" value="1"/>
</dbReference>
<dbReference type="Gene3D" id="1.10.287.310">
    <property type="match status" value="1"/>
</dbReference>
<dbReference type="PANTHER" id="PTHR10916:SF0">
    <property type="entry name" value="LARGE RIBOSOMAL SUBUNIT PROTEIN UL29C"/>
    <property type="match status" value="1"/>
</dbReference>
<dbReference type="CDD" id="cd00427">
    <property type="entry name" value="Ribosomal_L29_HIP"/>
    <property type="match status" value="1"/>
</dbReference>
<evidence type="ECO:0000256" key="5">
    <source>
        <dbReference type="HAMAP-Rule" id="MF_00374"/>
    </source>
</evidence>
<dbReference type="NCBIfam" id="TIGR00012">
    <property type="entry name" value="L29"/>
    <property type="match status" value="1"/>
</dbReference>
<sequence length="64" mass="7657">MKAADLRQKTDAELMELLVDCYREQFNLRMQKAIGQLSKVHQIPQNRRRIARIYTILTERGIRK</sequence>
<name>A0ABM9NKQ2_9GAMM</name>
<keyword evidence="3 5" id="KW-0687">Ribonucleoprotein</keyword>
<comment type="similarity">
    <text evidence="1 5">Belongs to the universal ribosomal protein uL29 family.</text>
</comment>
<keyword evidence="7" id="KW-1185">Reference proteome</keyword>
<dbReference type="PANTHER" id="PTHR10916">
    <property type="entry name" value="60S RIBOSOMAL PROTEIN L35/50S RIBOSOMAL PROTEIN L29"/>
    <property type="match status" value="1"/>
</dbReference>
<keyword evidence="2 5" id="KW-0689">Ribosomal protein</keyword>
<evidence type="ECO:0000256" key="4">
    <source>
        <dbReference type="ARBA" id="ARBA00035204"/>
    </source>
</evidence>
<protein>
    <recommendedName>
        <fullName evidence="4 5">Large ribosomal subunit protein uL29</fullName>
    </recommendedName>
</protein>
<dbReference type="Proteomes" id="UP001497493">
    <property type="component" value="Chromosome"/>
</dbReference>
<dbReference type="EMBL" id="OZ026884">
    <property type="protein sequence ID" value="CAL1241218.1"/>
    <property type="molecule type" value="Genomic_DNA"/>
</dbReference>
<evidence type="ECO:0000313" key="7">
    <source>
        <dbReference type="Proteomes" id="UP001497493"/>
    </source>
</evidence>
<evidence type="ECO:0000313" key="6">
    <source>
        <dbReference type="EMBL" id="CAL1241218.1"/>
    </source>
</evidence>